<evidence type="ECO:0000256" key="1">
    <source>
        <dbReference type="SAM" id="MobiDB-lite"/>
    </source>
</evidence>
<keyword evidence="3" id="KW-1185">Reference proteome</keyword>
<proteinExistence type="predicted"/>
<organism evidence="2 3">
    <name type="scientific">Dipteronia dyeriana</name>
    <dbReference type="NCBI Taxonomy" id="168575"/>
    <lineage>
        <taxon>Eukaryota</taxon>
        <taxon>Viridiplantae</taxon>
        <taxon>Streptophyta</taxon>
        <taxon>Embryophyta</taxon>
        <taxon>Tracheophyta</taxon>
        <taxon>Spermatophyta</taxon>
        <taxon>Magnoliopsida</taxon>
        <taxon>eudicotyledons</taxon>
        <taxon>Gunneridae</taxon>
        <taxon>Pentapetalae</taxon>
        <taxon>rosids</taxon>
        <taxon>malvids</taxon>
        <taxon>Sapindales</taxon>
        <taxon>Sapindaceae</taxon>
        <taxon>Hippocastanoideae</taxon>
        <taxon>Acereae</taxon>
        <taxon>Dipteronia</taxon>
    </lineage>
</organism>
<dbReference type="EMBL" id="JANJYI010000003">
    <property type="protein sequence ID" value="KAK2655963.1"/>
    <property type="molecule type" value="Genomic_DNA"/>
</dbReference>
<dbReference type="Proteomes" id="UP001280121">
    <property type="component" value="Unassembled WGS sequence"/>
</dbReference>
<protein>
    <submittedName>
        <fullName evidence="2">Uncharacterized protein</fullName>
    </submittedName>
</protein>
<comment type="caution">
    <text evidence="2">The sequence shown here is derived from an EMBL/GenBank/DDBJ whole genome shotgun (WGS) entry which is preliminary data.</text>
</comment>
<evidence type="ECO:0000313" key="3">
    <source>
        <dbReference type="Proteomes" id="UP001280121"/>
    </source>
</evidence>
<evidence type="ECO:0000313" key="2">
    <source>
        <dbReference type="EMBL" id="KAK2655963.1"/>
    </source>
</evidence>
<name>A0AAE0CMH8_9ROSI</name>
<reference evidence="2" key="1">
    <citation type="journal article" date="2023" name="Plant J.">
        <title>Genome sequences and population genomics provide insights into the demographic history, inbreeding, and mutation load of two 'living fossil' tree species of Dipteronia.</title>
        <authorList>
            <person name="Feng Y."/>
            <person name="Comes H.P."/>
            <person name="Chen J."/>
            <person name="Zhu S."/>
            <person name="Lu R."/>
            <person name="Zhang X."/>
            <person name="Li P."/>
            <person name="Qiu J."/>
            <person name="Olsen K.M."/>
            <person name="Qiu Y."/>
        </authorList>
    </citation>
    <scope>NUCLEOTIDE SEQUENCE</scope>
    <source>
        <strain evidence="2">KIB01</strain>
    </source>
</reference>
<gene>
    <name evidence="2" type="ORF">Ddye_009015</name>
</gene>
<feature type="region of interest" description="Disordered" evidence="1">
    <location>
        <begin position="113"/>
        <end position="195"/>
    </location>
</feature>
<accession>A0AAE0CMH8</accession>
<dbReference type="AlphaFoldDB" id="A0AAE0CMH8"/>
<sequence>MMYKLLSNSSCSLFKAFCKCLGCDHDHDYVDHPETHDQQTDANSTSEAERHMKINVEEYGLLASPPMPPISSRVGDQIDVEEDGLLARSPPRPPISSRVGDQINGEEDVLLARSPPRPHISSRGDQINGGKNGLLARSPPRSPISSRVEDQINEEEDGLLARSPPRPPISSRGGDHINNGRKMGSFARSTPKAAN</sequence>
<feature type="compositionally biased region" description="Low complexity" evidence="1">
    <location>
        <begin position="137"/>
        <end position="146"/>
    </location>
</feature>